<feature type="region of interest" description="Disordered" evidence="1">
    <location>
        <begin position="55"/>
        <end position="96"/>
    </location>
</feature>
<feature type="compositionally biased region" description="Polar residues" evidence="1">
    <location>
        <begin position="68"/>
        <end position="96"/>
    </location>
</feature>
<name>A0A8S1VXI3_9CILI</name>
<evidence type="ECO:0000313" key="3">
    <source>
        <dbReference type="Proteomes" id="UP000689195"/>
    </source>
</evidence>
<gene>
    <name evidence="2" type="ORF">PPENT_87.1.T0750171</name>
</gene>
<keyword evidence="3" id="KW-1185">Reference proteome</keyword>
<comment type="caution">
    <text evidence="2">The sequence shown here is derived from an EMBL/GenBank/DDBJ whole genome shotgun (WGS) entry which is preliminary data.</text>
</comment>
<dbReference type="EMBL" id="CAJJDO010000075">
    <property type="protein sequence ID" value="CAD8181043.1"/>
    <property type="molecule type" value="Genomic_DNA"/>
</dbReference>
<dbReference type="Proteomes" id="UP000689195">
    <property type="component" value="Unassembled WGS sequence"/>
</dbReference>
<organism evidence="2 3">
    <name type="scientific">Paramecium pentaurelia</name>
    <dbReference type="NCBI Taxonomy" id="43138"/>
    <lineage>
        <taxon>Eukaryota</taxon>
        <taxon>Sar</taxon>
        <taxon>Alveolata</taxon>
        <taxon>Ciliophora</taxon>
        <taxon>Intramacronucleata</taxon>
        <taxon>Oligohymenophorea</taxon>
        <taxon>Peniculida</taxon>
        <taxon>Parameciidae</taxon>
        <taxon>Paramecium</taxon>
    </lineage>
</organism>
<evidence type="ECO:0000256" key="1">
    <source>
        <dbReference type="SAM" id="MobiDB-lite"/>
    </source>
</evidence>
<proteinExistence type="predicted"/>
<sequence length="113" mass="13448">MQKQRNMIYVPTQIVEITKITKTKGDQEEIILPESDQEHYPIFNPQNDYNIRQCDQKTKKKKKHIRFSFQNRVSSRQLNSKHNSPTNSPRKSSYSIQSILKPQCLSMFYQSKK</sequence>
<protein>
    <submittedName>
        <fullName evidence="2">Uncharacterized protein</fullName>
    </submittedName>
</protein>
<reference evidence="2" key="1">
    <citation type="submission" date="2021-01" db="EMBL/GenBank/DDBJ databases">
        <authorList>
            <consortium name="Genoscope - CEA"/>
            <person name="William W."/>
        </authorList>
    </citation>
    <scope>NUCLEOTIDE SEQUENCE</scope>
</reference>
<dbReference type="AlphaFoldDB" id="A0A8S1VXI3"/>
<accession>A0A8S1VXI3</accession>
<evidence type="ECO:0000313" key="2">
    <source>
        <dbReference type="EMBL" id="CAD8181043.1"/>
    </source>
</evidence>